<feature type="non-terminal residue" evidence="2">
    <location>
        <position position="84"/>
    </location>
</feature>
<feature type="non-terminal residue" evidence="2">
    <location>
        <position position="1"/>
    </location>
</feature>
<organism evidence="2 3">
    <name type="scientific">Gigaspora margarita</name>
    <dbReference type="NCBI Taxonomy" id="4874"/>
    <lineage>
        <taxon>Eukaryota</taxon>
        <taxon>Fungi</taxon>
        <taxon>Fungi incertae sedis</taxon>
        <taxon>Mucoromycota</taxon>
        <taxon>Glomeromycotina</taxon>
        <taxon>Glomeromycetes</taxon>
        <taxon>Diversisporales</taxon>
        <taxon>Gigasporaceae</taxon>
        <taxon>Gigaspora</taxon>
    </lineage>
</organism>
<dbReference type="Proteomes" id="UP000789901">
    <property type="component" value="Unassembled WGS sequence"/>
</dbReference>
<name>A0ABN7X4K4_GIGMA</name>
<reference evidence="2 3" key="1">
    <citation type="submission" date="2021-06" db="EMBL/GenBank/DDBJ databases">
        <authorList>
            <person name="Kallberg Y."/>
            <person name="Tangrot J."/>
            <person name="Rosling A."/>
        </authorList>
    </citation>
    <scope>NUCLEOTIDE SEQUENCE [LARGE SCALE GENOMIC DNA]</scope>
    <source>
        <strain evidence="2 3">120-4 pot B 10/14</strain>
    </source>
</reference>
<accession>A0ABN7X4K4</accession>
<proteinExistence type="predicted"/>
<dbReference type="EMBL" id="CAJVQB010080916">
    <property type="protein sequence ID" value="CAG8845791.1"/>
    <property type="molecule type" value="Genomic_DNA"/>
</dbReference>
<protein>
    <submittedName>
        <fullName evidence="2">17254_t:CDS:1</fullName>
    </submittedName>
</protein>
<sequence>RPIVTKVIDTYYILKELFNNAKYSLEEERKVKKVKNNFIKVVQEKNKVKITMLNPCLENGTEVEKENKEKEIEGISTRPEKTLD</sequence>
<evidence type="ECO:0000313" key="3">
    <source>
        <dbReference type="Proteomes" id="UP000789901"/>
    </source>
</evidence>
<evidence type="ECO:0000256" key="1">
    <source>
        <dbReference type="SAM" id="MobiDB-lite"/>
    </source>
</evidence>
<gene>
    <name evidence="2" type="ORF">GMARGA_LOCUS37835</name>
</gene>
<keyword evidence="3" id="KW-1185">Reference proteome</keyword>
<feature type="compositionally biased region" description="Basic and acidic residues" evidence="1">
    <location>
        <begin position="62"/>
        <end position="84"/>
    </location>
</feature>
<comment type="caution">
    <text evidence="2">The sequence shown here is derived from an EMBL/GenBank/DDBJ whole genome shotgun (WGS) entry which is preliminary data.</text>
</comment>
<feature type="region of interest" description="Disordered" evidence="1">
    <location>
        <begin position="60"/>
        <end position="84"/>
    </location>
</feature>
<evidence type="ECO:0000313" key="2">
    <source>
        <dbReference type="EMBL" id="CAG8845791.1"/>
    </source>
</evidence>